<evidence type="ECO:0000313" key="2">
    <source>
        <dbReference type="Proteomes" id="UP001432251"/>
    </source>
</evidence>
<dbReference type="Proteomes" id="UP001432251">
    <property type="component" value="Chromosome"/>
</dbReference>
<sequence>MEMEIARHDWTGMRCGCGDTAAHLVAELLQLTEDGDERASVQAGLEHHVWSSVVLWEPALAVTSVALAALAEDLEPAARLRFLDLLQYLVTGEGTDRESAAEGLDLPERCRSAATQGMWLLYQEVMSTRSPGLAGAAFEVLTVIEPDRARLARVREAAAEWLPVCCRTGLCDDDFDGGDRM</sequence>
<evidence type="ECO:0000313" key="1">
    <source>
        <dbReference type="EMBL" id="WWQ68714.1"/>
    </source>
</evidence>
<organism evidence="1 2">
    <name type="scientific">Streptomyces citrinus</name>
    <dbReference type="NCBI Taxonomy" id="3118173"/>
    <lineage>
        <taxon>Bacteria</taxon>
        <taxon>Bacillati</taxon>
        <taxon>Actinomycetota</taxon>
        <taxon>Actinomycetes</taxon>
        <taxon>Kitasatosporales</taxon>
        <taxon>Streptomycetaceae</taxon>
        <taxon>Streptomyces</taxon>
    </lineage>
</organism>
<protein>
    <submittedName>
        <fullName evidence="1">Uncharacterized protein</fullName>
    </submittedName>
</protein>
<name>A0ACD5ANF3_9ACTN</name>
<reference evidence="1" key="1">
    <citation type="journal article" date="2025" name="Int. J. Syst. Evol. Microbiol.">
        <title>Streptomyces citrinus sp. nov., with yellow diffusible pigment.</title>
        <authorList>
            <person name="He Y."/>
            <person name="Yang E."/>
            <person name="Xu J."/>
            <person name="Sun Y."/>
            <person name="Sun L."/>
        </authorList>
    </citation>
    <scope>NUCLEOTIDE SEQUENCE</scope>
    <source>
        <strain evidence="1">Q6</strain>
    </source>
</reference>
<gene>
    <name evidence="1" type="ORF">V2W30_38870</name>
</gene>
<dbReference type="EMBL" id="CP146022">
    <property type="protein sequence ID" value="WWQ68714.1"/>
    <property type="molecule type" value="Genomic_DNA"/>
</dbReference>
<accession>A0ACD5ANF3</accession>
<keyword evidence="2" id="KW-1185">Reference proteome</keyword>
<proteinExistence type="predicted"/>